<dbReference type="AlphaFoldDB" id="A0A2W5Q2A7"/>
<gene>
    <name evidence="1" type="ORF">DI551_00755</name>
</gene>
<dbReference type="Proteomes" id="UP000249417">
    <property type="component" value="Unassembled WGS sequence"/>
</dbReference>
<comment type="caution">
    <text evidence="1">The sequence shown here is derived from an EMBL/GenBank/DDBJ whole genome shotgun (WGS) entry which is preliminary data.</text>
</comment>
<organism evidence="1 2">
    <name type="scientific">Micavibrio aeruginosavorus</name>
    <dbReference type="NCBI Taxonomy" id="349221"/>
    <lineage>
        <taxon>Bacteria</taxon>
        <taxon>Pseudomonadati</taxon>
        <taxon>Bdellovibrionota</taxon>
        <taxon>Bdellovibrionia</taxon>
        <taxon>Bdellovibrionales</taxon>
        <taxon>Pseudobdellovibrionaceae</taxon>
        <taxon>Micavibrio</taxon>
    </lineage>
</organism>
<protein>
    <submittedName>
        <fullName evidence="1">Uncharacterized protein</fullName>
    </submittedName>
</protein>
<dbReference type="EMBL" id="QFQB01000002">
    <property type="protein sequence ID" value="PZQ48893.1"/>
    <property type="molecule type" value="Genomic_DNA"/>
</dbReference>
<dbReference type="Gene3D" id="2.60.120.260">
    <property type="entry name" value="Galactose-binding domain-like"/>
    <property type="match status" value="1"/>
</dbReference>
<evidence type="ECO:0000313" key="2">
    <source>
        <dbReference type="Proteomes" id="UP000249417"/>
    </source>
</evidence>
<proteinExistence type="predicted"/>
<evidence type="ECO:0000313" key="1">
    <source>
        <dbReference type="EMBL" id="PZQ48893.1"/>
    </source>
</evidence>
<sequence length="904" mass="98435">MALAKLPQTNFTSGVLDPKLAAREDITFYYNALKNAVNLLVMPQGGAYGRPGLEFIRPLSNILAPIPTTGSTASAPHGGAAGNALDGDSSTSLTTDDNLAATNNFVIFHIAFAAAVPVSAIDILDYRLESLALSDEIFMQYSNDNASFTTFGTAIDWDAAPRSRRLRDAADTVAARYWRLIRIGTTNIAAKAVVADIKFWSETDDLSNIRLVPFAYSTEEAYMMACTDRCIDVFKGVSRTGSIGIPHSSAQLPTLNWTSSFDTLILFQKSVRPQKIFRQGGDDEFDFRDAAFKNIPSYDYGAGTGGVNEVQRLYVSGLGDGSSLTLLLEGERSERIVRGTGETTAAVAAKMQTALRALPNTSASGITVTAASGYFEVTFAGDDGKQPWDEISITVLDGDSVWSVQRFVKGKYPGEDIMSDSRGWPRCGLFDQERLQLGGITGVPDAHLASTTTDYYDFDIDIDNDTKALMFRAQTDKINAIYNIVRGQHLSLFTSGGEFFYPSEILKEDSSPKRSSGCGSKEGMRVHEVDGALIYTQGVRADGYEREKATSLREFIYEETRQRYDSNLISKLSSHLIRNPSDDALRKALSTDDADIQLQVNEDGTGTAFTTLRADSVNALMPLATRGGDLFRAVGVDEKQRVYWAVQRTIGGIKKNFLECWNEKLLLDCGGIETILFENAVSIEDGQATFGWSFDSPDAEEEIGVRINMARLDPSQYSVDLDAQSITLSDAAAAGIAEGDVVRIALMRDRVDGLFHLEGETLKTVIDGTEGGSFKVVGGILILDDFADTEIQYGFDYEVSGAVMPLRVPDSETLAGEKVRVVNAQFELYQTGGIEIRANNGAWQEIGLVKTDEDILDRSTAEMLYTGSAEKRGLLGHAVGAPLEFRRPGPTPFCVLGVLREVSL</sequence>
<name>A0A2W5Q2A7_9BACT</name>
<accession>A0A2W5Q2A7</accession>
<reference evidence="1 2" key="1">
    <citation type="submission" date="2017-08" db="EMBL/GenBank/DDBJ databases">
        <title>Infants hospitalized years apart are colonized by the same room-sourced microbial strains.</title>
        <authorList>
            <person name="Brooks B."/>
            <person name="Olm M.R."/>
            <person name="Firek B.A."/>
            <person name="Baker R."/>
            <person name="Thomas B.C."/>
            <person name="Morowitz M.J."/>
            <person name="Banfield J.F."/>
        </authorList>
    </citation>
    <scope>NUCLEOTIDE SEQUENCE [LARGE SCALE GENOMIC DNA]</scope>
    <source>
        <strain evidence="1">S2_005_002_R2_29</strain>
    </source>
</reference>